<dbReference type="EMBL" id="CP004078">
    <property type="protein sequence ID" value="AHV98326.1"/>
    <property type="molecule type" value="Genomic_DNA"/>
</dbReference>
<accession>X4ZFP8</accession>
<dbReference type="PANTHER" id="PTHR43649">
    <property type="entry name" value="ARABINOSE-BINDING PROTEIN-RELATED"/>
    <property type="match status" value="1"/>
</dbReference>
<dbReference type="Pfam" id="PF13416">
    <property type="entry name" value="SBP_bac_8"/>
    <property type="match status" value="1"/>
</dbReference>
<dbReference type="SUPFAM" id="SSF53850">
    <property type="entry name" value="Periplasmic binding protein-like II"/>
    <property type="match status" value="1"/>
</dbReference>
<dbReference type="InterPro" id="IPR006059">
    <property type="entry name" value="SBP"/>
</dbReference>
<dbReference type="HOGENOM" id="CLU_021021_3_0_9"/>
<dbReference type="InterPro" id="IPR050490">
    <property type="entry name" value="Bact_solute-bd_prot1"/>
</dbReference>
<dbReference type="Proteomes" id="UP000019772">
    <property type="component" value="Chromosome"/>
</dbReference>
<evidence type="ECO:0000313" key="2">
    <source>
        <dbReference type="EMBL" id="AHV98326.1"/>
    </source>
</evidence>
<dbReference type="CDD" id="cd13580">
    <property type="entry name" value="PBP2_AlgQ_like_1"/>
    <property type="match status" value="1"/>
</dbReference>
<dbReference type="PATRIC" id="fig|1268072.3.peg.3531"/>
<dbReference type="STRING" id="1268072.PSAB_17130"/>
<dbReference type="eggNOG" id="COG1653">
    <property type="taxonomic scope" value="Bacteria"/>
</dbReference>
<dbReference type="PROSITE" id="PS51257">
    <property type="entry name" value="PROKAR_LIPOPROTEIN"/>
    <property type="match status" value="1"/>
</dbReference>
<organism evidence="2 3">
    <name type="scientific">Paenibacillus sabinae T27</name>
    <dbReference type="NCBI Taxonomy" id="1268072"/>
    <lineage>
        <taxon>Bacteria</taxon>
        <taxon>Bacillati</taxon>
        <taxon>Bacillota</taxon>
        <taxon>Bacilli</taxon>
        <taxon>Bacillales</taxon>
        <taxon>Paenibacillaceae</taxon>
        <taxon>Paenibacillus</taxon>
    </lineage>
</organism>
<name>X4ZFP8_9BACL</name>
<gene>
    <name evidence="2" type="ORF">PSAB_17130</name>
</gene>
<dbReference type="OrthoDB" id="9787283at2"/>
<proteinExistence type="predicted"/>
<feature type="signal peptide" evidence="1">
    <location>
        <begin position="1"/>
        <end position="23"/>
    </location>
</feature>
<reference evidence="2 3" key="1">
    <citation type="journal article" date="2014" name="PLoS Genet.">
        <title>Comparative Genomic Analysis of N2-Fixing and Non-N2-Fixing Paenibacillus spp.: Organization, Evolution and Expression of the Nitrogen Fixation Genes.</title>
        <authorList>
            <person name="Xie J.B."/>
            <person name="Du Z."/>
            <person name="Bai L."/>
            <person name="Tian C."/>
            <person name="Zhang Y."/>
            <person name="Xie J.Y."/>
            <person name="Wang T."/>
            <person name="Liu X."/>
            <person name="Chen X."/>
            <person name="Cheng Q."/>
            <person name="Chen S."/>
            <person name="Li J."/>
        </authorList>
    </citation>
    <scope>NUCLEOTIDE SEQUENCE [LARGE SCALE GENOMIC DNA]</scope>
    <source>
        <strain evidence="2 3">T27</strain>
    </source>
</reference>
<dbReference type="KEGG" id="psab:PSAB_17130"/>
<feature type="chain" id="PRO_5038588597" evidence="1">
    <location>
        <begin position="24"/>
        <end position="548"/>
    </location>
</feature>
<dbReference type="PANTHER" id="PTHR43649:SF12">
    <property type="entry name" value="DIACETYLCHITOBIOSE BINDING PROTEIN DASA"/>
    <property type="match status" value="1"/>
</dbReference>
<evidence type="ECO:0000256" key="1">
    <source>
        <dbReference type="SAM" id="SignalP"/>
    </source>
</evidence>
<dbReference type="Gene3D" id="3.40.190.10">
    <property type="entry name" value="Periplasmic binding protein-like II"/>
    <property type="match status" value="2"/>
</dbReference>
<evidence type="ECO:0000313" key="3">
    <source>
        <dbReference type="Proteomes" id="UP000019772"/>
    </source>
</evidence>
<dbReference type="RefSeq" id="WP_025335814.1">
    <property type="nucleotide sequence ID" value="NZ_CP004078.1"/>
</dbReference>
<keyword evidence="1" id="KW-0732">Signal</keyword>
<dbReference type="AlphaFoldDB" id="X4ZFP8"/>
<keyword evidence="3" id="KW-1185">Reference proteome</keyword>
<sequence length="548" mass="61170">MIRKVATVLAVSIFILTACFNHPHPSDQQASNENPKQTSVALPFAKYSEPVTISLGYTVDPSMRSVQGNTLGNNPWRTAMKEKLNIELKIAWMVSKENFDQKIDLAIASNDLPDAEIVGREQLNQMVKAGELEDLTEVYNTFASPEIKKIIDSTKGLAMDQVTFNGKMMAVPSVATEDFSMLWIRQDWLDKLGLAPPRSISELEQVAKAFVEQDPDANGKADTIGLAANTGLYNDFNGGSFAFDLTPLFSAFGAYPGYWLKGADGMPVYGSTLPETKNALALLSDMYAKGLIDPQLGTRKAAEEVVVNGKAGMFFEGFYGGYWPLPSAWENDPRANWQAYALPLDADGKYNIKVSNPSDSFLVVRKGYAHPEAAIKMNNLYFRDEPEYGNEFMLIRNFFAPVDEAAYEAEAVQQILAGSKQPEDFMDRPEYKLLRNSVLSIKKAKLEPYTKLDIQYWNQGDESFMRAYSLLVGGRNFSDPNLNRIESLTYTRSVTAEKAWRTLSKMENEAFLKIILGSASIESFDQFVQMWKEQGGEKITNEVAQSLQ</sequence>
<protein>
    <submittedName>
        <fullName evidence="2">Sugar ABC transporter periplasmic protein</fullName>
    </submittedName>
</protein>